<feature type="domain" description="YEATS" evidence="2">
    <location>
        <begin position="205"/>
        <end position="328"/>
    </location>
</feature>
<dbReference type="Pfam" id="PF20305">
    <property type="entry name" value="pYEATS"/>
    <property type="match status" value="1"/>
</dbReference>
<gene>
    <name evidence="3" type="ORF">XE07_1791</name>
</gene>
<evidence type="ECO:0000256" key="1">
    <source>
        <dbReference type="SAM" id="MobiDB-lite"/>
    </source>
</evidence>
<dbReference type="Gene3D" id="2.60.40.1970">
    <property type="entry name" value="YEATS domain"/>
    <property type="match status" value="1"/>
</dbReference>
<proteinExistence type="predicted"/>
<sequence>MKLKSSASIYVALAFALIFSASVCAAEAPSALTFGPELETGFDSSDGSTGGPSSSGVPTSSRPYTSSQPGLAPSASSGEALASLSEGATLSYSEASTISGEGRALAVMPGLQAFILYNGAWSMDASGFWLGQRTNLLVKNDREQRLWSYERFPNGREEWISLGYVAEGYINGWYEAIDPGWHQLAVYGDRSGWSNLLWIYVWPQGSSGLKPDISIVTQAVDPATNRVYYSYNSYGRQVFRIKVLVTGPDKYNVRSVHYQLHPTFSPSEYTSRDPNNDFELELWTWGAFDMPITVTMRDGRIFEYDYYFTFGDLLREAQRRGVPFVRVR</sequence>
<dbReference type="InterPro" id="IPR038704">
    <property type="entry name" value="YEAST_sf"/>
</dbReference>
<dbReference type="Proteomes" id="UP000053961">
    <property type="component" value="Unassembled WGS sequence"/>
</dbReference>
<dbReference type="PROSITE" id="PS51037">
    <property type="entry name" value="YEATS"/>
    <property type="match status" value="1"/>
</dbReference>
<comment type="caution">
    <text evidence="3">The sequence shown here is derived from an EMBL/GenBank/DDBJ whole genome shotgun (WGS) entry which is preliminary data.</text>
</comment>
<feature type="compositionally biased region" description="Low complexity" evidence="1">
    <location>
        <begin position="43"/>
        <end position="61"/>
    </location>
</feature>
<dbReference type="InterPro" id="IPR046888">
    <property type="entry name" value="pYEATS"/>
</dbReference>
<dbReference type="PATRIC" id="fig|301375.6.peg.1222"/>
<organism evidence="3 4">
    <name type="scientific">Methanothrix harundinacea</name>
    <dbReference type="NCBI Taxonomy" id="301375"/>
    <lineage>
        <taxon>Archaea</taxon>
        <taxon>Methanobacteriati</taxon>
        <taxon>Methanobacteriota</taxon>
        <taxon>Stenosarchaea group</taxon>
        <taxon>Methanomicrobia</taxon>
        <taxon>Methanotrichales</taxon>
        <taxon>Methanotrichaceae</taxon>
        <taxon>Methanothrix</taxon>
    </lineage>
</organism>
<dbReference type="InterPro" id="IPR055129">
    <property type="entry name" value="YEATS_dom"/>
</dbReference>
<dbReference type="EMBL" id="LGHB01000034">
    <property type="protein sequence ID" value="KUK95481.1"/>
    <property type="molecule type" value="Genomic_DNA"/>
</dbReference>
<protein>
    <recommendedName>
        <fullName evidence="2">YEATS domain-containing protein</fullName>
    </recommendedName>
</protein>
<evidence type="ECO:0000313" key="4">
    <source>
        <dbReference type="Proteomes" id="UP000053961"/>
    </source>
</evidence>
<feature type="region of interest" description="Disordered" evidence="1">
    <location>
        <begin position="42"/>
        <end position="77"/>
    </location>
</feature>
<accession>A0A101IHU1</accession>
<evidence type="ECO:0000259" key="2">
    <source>
        <dbReference type="PROSITE" id="PS51037"/>
    </source>
</evidence>
<dbReference type="AlphaFoldDB" id="A0A101IHU1"/>
<name>A0A101IHU1_9EURY</name>
<evidence type="ECO:0000313" key="3">
    <source>
        <dbReference type="EMBL" id="KUK95481.1"/>
    </source>
</evidence>
<reference evidence="4" key="1">
    <citation type="journal article" date="2015" name="MBio">
        <title>Genome-Resolved Metagenomic Analysis Reveals Roles for Candidate Phyla and Other Microbial Community Members in Biogeochemical Transformations in Oil Reservoirs.</title>
        <authorList>
            <person name="Hu P."/>
            <person name="Tom L."/>
            <person name="Singh A."/>
            <person name="Thomas B.C."/>
            <person name="Baker B.J."/>
            <person name="Piceno Y.M."/>
            <person name="Andersen G.L."/>
            <person name="Banfield J.F."/>
        </authorList>
    </citation>
    <scope>NUCLEOTIDE SEQUENCE [LARGE SCALE GENOMIC DNA]</scope>
</reference>